<dbReference type="GO" id="GO:0003677">
    <property type="term" value="F:DNA binding"/>
    <property type="evidence" value="ECO:0007669"/>
    <property type="project" value="UniProtKB-KW"/>
</dbReference>
<dbReference type="CDD" id="cd00093">
    <property type="entry name" value="HTH_XRE"/>
    <property type="match status" value="1"/>
</dbReference>
<dbReference type="EMBL" id="FMHG01000001">
    <property type="protein sequence ID" value="SCJ65571.1"/>
    <property type="molecule type" value="Genomic_DNA"/>
</dbReference>
<proteinExistence type="predicted"/>
<organism evidence="3">
    <name type="scientific">uncultured Anaerotruncus sp</name>
    <dbReference type="NCBI Taxonomy" id="905011"/>
    <lineage>
        <taxon>Bacteria</taxon>
        <taxon>Bacillati</taxon>
        <taxon>Bacillota</taxon>
        <taxon>Clostridia</taxon>
        <taxon>Eubacteriales</taxon>
        <taxon>Oscillospiraceae</taxon>
        <taxon>Anaerotruncus</taxon>
        <taxon>environmental samples</taxon>
    </lineage>
</organism>
<evidence type="ECO:0000259" key="2">
    <source>
        <dbReference type="PROSITE" id="PS50943"/>
    </source>
</evidence>
<evidence type="ECO:0000313" key="3">
    <source>
        <dbReference type="EMBL" id="SCJ65571.1"/>
    </source>
</evidence>
<accession>A0A1C6I6Y0</accession>
<protein>
    <submittedName>
        <fullName evidence="3">Transcriptional repressor DicA</fullName>
    </submittedName>
</protein>
<reference evidence="3" key="1">
    <citation type="submission" date="2015-09" db="EMBL/GenBank/DDBJ databases">
        <authorList>
            <consortium name="Pathogen Informatics"/>
        </authorList>
    </citation>
    <scope>NUCLEOTIDE SEQUENCE</scope>
    <source>
        <strain evidence="3">2789STDY5834896</strain>
    </source>
</reference>
<feature type="domain" description="HTH cro/C1-type" evidence="2">
    <location>
        <begin position="132"/>
        <end position="186"/>
    </location>
</feature>
<dbReference type="Pfam" id="PF01381">
    <property type="entry name" value="HTH_3"/>
    <property type="match status" value="1"/>
</dbReference>
<sequence length="187" mass="20845">MTHMEAYKFGYAYGLLEREIEAGQDKALKRQVGIGTLSFDRAMDRPAKELYALLLRPDIRRFLDEREPCESKIQALIDTGATVENEDIIPAALQSSWCIGRYHAASGSEPHFTADGETIGPPKEKPGEKVTIQALRKMAGLTQAEAAQKMGCTQEEISRWETGKRTPTAETLKRLAQLYQCAVDDLI</sequence>
<gene>
    <name evidence="3" type="ORF">SAMEA3545359_01282</name>
</gene>
<dbReference type="PROSITE" id="PS50943">
    <property type="entry name" value="HTH_CROC1"/>
    <property type="match status" value="1"/>
</dbReference>
<dbReference type="SUPFAM" id="SSF47413">
    <property type="entry name" value="lambda repressor-like DNA-binding domains"/>
    <property type="match status" value="1"/>
</dbReference>
<dbReference type="PANTHER" id="PTHR46558:SF13">
    <property type="entry name" value="HTH-TYPE TRANSCRIPTIONAL REGULATOR IMMR"/>
    <property type="match status" value="1"/>
</dbReference>
<keyword evidence="1" id="KW-0238">DNA-binding</keyword>
<dbReference type="SMART" id="SM00530">
    <property type="entry name" value="HTH_XRE"/>
    <property type="match status" value="1"/>
</dbReference>
<dbReference type="Gene3D" id="1.10.260.40">
    <property type="entry name" value="lambda repressor-like DNA-binding domains"/>
    <property type="match status" value="1"/>
</dbReference>
<dbReference type="InterPro" id="IPR010982">
    <property type="entry name" value="Lambda_DNA-bd_dom_sf"/>
</dbReference>
<name>A0A1C6I6Y0_9FIRM</name>
<dbReference type="PANTHER" id="PTHR46558">
    <property type="entry name" value="TRACRIPTIONAL REGULATORY PROTEIN-RELATED-RELATED"/>
    <property type="match status" value="1"/>
</dbReference>
<dbReference type="AlphaFoldDB" id="A0A1C6I6Y0"/>
<dbReference type="InterPro" id="IPR001387">
    <property type="entry name" value="Cro/C1-type_HTH"/>
</dbReference>
<evidence type="ECO:0000256" key="1">
    <source>
        <dbReference type="ARBA" id="ARBA00023125"/>
    </source>
</evidence>